<keyword evidence="6" id="KW-0680">Restriction system</keyword>
<evidence type="ECO:0000256" key="4">
    <source>
        <dbReference type="ARBA" id="ARBA00022679"/>
    </source>
</evidence>
<evidence type="ECO:0000256" key="6">
    <source>
        <dbReference type="ARBA" id="ARBA00022747"/>
    </source>
</evidence>
<dbReference type="InterPro" id="IPR022749">
    <property type="entry name" value="D12N6_MeTrfase_N"/>
</dbReference>
<sequence length="541" mass="61278">MANQNPKTIYQSLWNSADILRSKMDASEYKNYTLGLIFYKYLSDNLLHHAADLLEEKVADLNEAQQVYADAFNDPEIKDDLIDELKFDFSYALEPNLTFTALMQSIYKGKFQLEDLAQGFRNIEQSSELFENLFEDVDLYSRKLGATPQKQNQVISDVMKELATLDMAHQGDILGDAYEYLIGQFASDSGKKAGEFYTPQAVSSLMTQIVVQGKEDQKGFSVYDPTMGSGSLLLNVKKYTNEPGTVNYFGQELNTSTYNLARMNMFLHKVDVANQHLSNADTLDADWPTEEPTNFDAVLMNPPYSAKWTADKGFLDEPRFSMYGVLAPKSKADFAFLLHGYYHLKDSGVMAIVLPHGVLFRGAAEGKIRKILLENGAIDTVIGLPANIFFNTSIPTTVIILKKNRENKDILFIDASNEFTKEKNQNKLEEKHIEKIVNTYKERKDIEKYSHVATYDEIVENDFNLNIPRYVDTFEEEEPISLAEVAQDMKEVQKQITESNAALAQMVQELTASNDEAQQELNQFIELLGFNNMQGGGPNEY</sequence>
<reference evidence="11 12" key="1">
    <citation type="submission" date="2017-02" db="EMBL/GenBank/DDBJ databases">
        <authorList>
            <person name="Peterson S.W."/>
        </authorList>
    </citation>
    <scope>NUCLEOTIDE SEQUENCE [LARGE SCALE GENOMIC DNA]</scope>
    <source>
        <strain evidence="11 12">42ea</strain>
    </source>
</reference>
<dbReference type="InterPro" id="IPR038333">
    <property type="entry name" value="T1MK-like_N_sf"/>
</dbReference>
<evidence type="ECO:0000313" key="12">
    <source>
        <dbReference type="Proteomes" id="UP000195611"/>
    </source>
</evidence>
<feature type="domain" description="N6 adenine-specific DNA methyltransferase N-terminal" evidence="10">
    <location>
        <begin position="11"/>
        <end position="161"/>
    </location>
</feature>
<evidence type="ECO:0000259" key="9">
    <source>
        <dbReference type="Pfam" id="PF02384"/>
    </source>
</evidence>
<dbReference type="Gene3D" id="1.20.1260.30">
    <property type="match status" value="1"/>
</dbReference>
<dbReference type="EMBL" id="FUKW01000041">
    <property type="protein sequence ID" value="SJN22919.1"/>
    <property type="molecule type" value="Genomic_DNA"/>
</dbReference>
<protein>
    <recommendedName>
        <fullName evidence="2">site-specific DNA-methyltransferase (adenine-specific)</fullName>
        <ecNumber evidence="2">2.1.1.72</ecNumber>
    </recommendedName>
</protein>
<proteinExistence type="inferred from homology"/>
<comment type="catalytic activity">
    <reaction evidence="7">
        <text>a 2'-deoxyadenosine in DNA + S-adenosyl-L-methionine = an N(6)-methyl-2'-deoxyadenosine in DNA + S-adenosyl-L-homocysteine + H(+)</text>
        <dbReference type="Rhea" id="RHEA:15197"/>
        <dbReference type="Rhea" id="RHEA-COMP:12418"/>
        <dbReference type="Rhea" id="RHEA-COMP:12419"/>
        <dbReference type="ChEBI" id="CHEBI:15378"/>
        <dbReference type="ChEBI" id="CHEBI:57856"/>
        <dbReference type="ChEBI" id="CHEBI:59789"/>
        <dbReference type="ChEBI" id="CHEBI:90615"/>
        <dbReference type="ChEBI" id="CHEBI:90616"/>
        <dbReference type="EC" id="2.1.1.72"/>
    </reaction>
</comment>
<keyword evidence="8" id="KW-0175">Coiled coil</keyword>
<dbReference type="SUPFAM" id="SSF53335">
    <property type="entry name" value="S-adenosyl-L-methionine-dependent methyltransferases"/>
    <property type="match status" value="1"/>
</dbReference>
<dbReference type="Pfam" id="PF02384">
    <property type="entry name" value="N6_Mtase"/>
    <property type="match status" value="1"/>
</dbReference>
<comment type="similarity">
    <text evidence="1">Belongs to the N(4)/N(6)-methyltransferase family.</text>
</comment>
<evidence type="ECO:0000313" key="11">
    <source>
        <dbReference type="EMBL" id="SJN22919.1"/>
    </source>
</evidence>
<dbReference type="NCBIfam" id="TIGR00497">
    <property type="entry name" value="hsdM"/>
    <property type="match status" value="1"/>
</dbReference>
<dbReference type="InterPro" id="IPR003356">
    <property type="entry name" value="DNA_methylase_A-5"/>
</dbReference>
<evidence type="ECO:0000256" key="5">
    <source>
        <dbReference type="ARBA" id="ARBA00022691"/>
    </source>
</evidence>
<evidence type="ECO:0000256" key="2">
    <source>
        <dbReference type="ARBA" id="ARBA00011900"/>
    </source>
</evidence>
<dbReference type="RefSeq" id="WP_087057267.1">
    <property type="nucleotide sequence ID" value="NZ_FUKW01000041.1"/>
</dbReference>
<keyword evidence="4 11" id="KW-0808">Transferase</keyword>
<evidence type="ECO:0000256" key="8">
    <source>
        <dbReference type="SAM" id="Coils"/>
    </source>
</evidence>
<feature type="domain" description="DNA methylase adenine-specific" evidence="9">
    <location>
        <begin position="170"/>
        <end position="478"/>
    </location>
</feature>
<evidence type="ECO:0000256" key="3">
    <source>
        <dbReference type="ARBA" id="ARBA00022603"/>
    </source>
</evidence>
<dbReference type="PANTHER" id="PTHR42933:SF1">
    <property type="entry name" value="SITE-SPECIFIC DNA-METHYLTRANSFERASE (ADENINE-SPECIFIC)"/>
    <property type="match status" value="1"/>
</dbReference>
<dbReference type="AlphaFoldDB" id="A0A1R4ITB4"/>
<dbReference type="EC" id="2.1.1.72" evidence="2"/>
<dbReference type="PROSITE" id="PS00092">
    <property type="entry name" value="N6_MTASE"/>
    <property type="match status" value="1"/>
</dbReference>
<gene>
    <name evidence="11" type="ORF">FM115_02460</name>
</gene>
<dbReference type="PANTHER" id="PTHR42933">
    <property type="entry name" value="SLR6095 PROTEIN"/>
    <property type="match status" value="1"/>
</dbReference>
<dbReference type="GO" id="GO:0009007">
    <property type="term" value="F:site-specific DNA-methyltransferase (adenine-specific) activity"/>
    <property type="evidence" value="ECO:0007669"/>
    <property type="project" value="UniProtKB-EC"/>
</dbReference>
<dbReference type="PRINTS" id="PR00507">
    <property type="entry name" value="N12N6MTFRASE"/>
</dbReference>
<dbReference type="Gene3D" id="3.40.50.150">
    <property type="entry name" value="Vaccinia Virus protein VP39"/>
    <property type="match status" value="1"/>
</dbReference>
<dbReference type="InterPro" id="IPR051537">
    <property type="entry name" value="DNA_Adenine_Mtase"/>
</dbReference>
<dbReference type="InterPro" id="IPR029063">
    <property type="entry name" value="SAM-dependent_MTases_sf"/>
</dbReference>
<dbReference type="Pfam" id="PF12161">
    <property type="entry name" value="HsdM_N"/>
    <property type="match status" value="1"/>
</dbReference>
<feature type="coiled-coil region" evidence="8">
    <location>
        <begin position="482"/>
        <end position="527"/>
    </location>
</feature>
<name>A0A1R4ITB4_9LACT</name>
<organism evidence="11 12">
    <name type="scientific">Marinilactibacillus psychrotolerans 42ea</name>
    <dbReference type="NCBI Taxonomy" id="1255609"/>
    <lineage>
        <taxon>Bacteria</taxon>
        <taxon>Bacillati</taxon>
        <taxon>Bacillota</taxon>
        <taxon>Bacilli</taxon>
        <taxon>Lactobacillales</taxon>
        <taxon>Carnobacteriaceae</taxon>
        <taxon>Marinilactibacillus</taxon>
    </lineage>
</organism>
<dbReference type="GO" id="GO:0009307">
    <property type="term" value="P:DNA restriction-modification system"/>
    <property type="evidence" value="ECO:0007669"/>
    <property type="project" value="UniProtKB-KW"/>
</dbReference>
<dbReference type="InterPro" id="IPR002052">
    <property type="entry name" value="DNA_methylase_N6_adenine_CS"/>
</dbReference>
<evidence type="ECO:0000256" key="1">
    <source>
        <dbReference type="ARBA" id="ARBA00006594"/>
    </source>
</evidence>
<evidence type="ECO:0000256" key="7">
    <source>
        <dbReference type="ARBA" id="ARBA00047942"/>
    </source>
</evidence>
<keyword evidence="5" id="KW-0949">S-adenosyl-L-methionine</keyword>
<dbReference type="GO" id="GO:0032259">
    <property type="term" value="P:methylation"/>
    <property type="evidence" value="ECO:0007669"/>
    <property type="project" value="UniProtKB-KW"/>
</dbReference>
<accession>A0A1R4ITB4</accession>
<keyword evidence="3 11" id="KW-0489">Methyltransferase</keyword>
<dbReference type="InterPro" id="IPR004546">
    <property type="entry name" value="Restrct_endonuc_T1M"/>
</dbReference>
<dbReference type="GO" id="GO:0008170">
    <property type="term" value="F:N-methyltransferase activity"/>
    <property type="evidence" value="ECO:0007669"/>
    <property type="project" value="InterPro"/>
</dbReference>
<evidence type="ECO:0000259" key="10">
    <source>
        <dbReference type="Pfam" id="PF12161"/>
    </source>
</evidence>
<dbReference type="Proteomes" id="UP000195611">
    <property type="component" value="Unassembled WGS sequence"/>
</dbReference>
<dbReference type="GO" id="GO:0003677">
    <property type="term" value="F:DNA binding"/>
    <property type="evidence" value="ECO:0007669"/>
    <property type="project" value="InterPro"/>
</dbReference>